<dbReference type="GO" id="GO:0006817">
    <property type="term" value="P:phosphate ion transport"/>
    <property type="evidence" value="ECO:0007669"/>
    <property type="project" value="UniProtKB-KW"/>
</dbReference>
<evidence type="ECO:0000256" key="7">
    <source>
        <dbReference type="ARBA" id="ARBA00056181"/>
    </source>
</evidence>
<protein>
    <recommendedName>
        <fullName evidence="8">Phosphate-specific transport system accessory protein PhoU</fullName>
    </recommendedName>
</protein>
<evidence type="ECO:0000256" key="6">
    <source>
        <dbReference type="ARBA" id="ARBA00022592"/>
    </source>
</evidence>
<sequence length="242" mass="27636">MDKLHLDKHISRQFNEELESLRQQVMTMGGLAEEMISDATRAVVEGDTELAQKVVEADDRVNDMEKAIDERCIFILARRQPTASDLRLVVAMLKTINDLERIGDEAEKIARMAISLAEADRPRNNYRELEIMGTTVRGMLHDALDGFVRLAPEVAVDLVREDKNVDADYEAALRQYHTYLVEEPRSTRRILDAIWVARSIERIGDHAKNIGEYIVYLVEGKDLRHASLAEMERELAEDDDSD</sequence>
<dbReference type="EMBL" id="QUZK01000003">
    <property type="protein sequence ID" value="RFF32873.1"/>
    <property type="molecule type" value="Genomic_DNA"/>
</dbReference>
<dbReference type="OrthoDB" id="9814256at2"/>
<dbReference type="Gene3D" id="1.20.58.220">
    <property type="entry name" value="Phosphate transport system protein phou homolog 2, domain 2"/>
    <property type="match status" value="2"/>
</dbReference>
<dbReference type="PANTHER" id="PTHR42930">
    <property type="entry name" value="PHOSPHATE-SPECIFIC TRANSPORT SYSTEM ACCESSORY PROTEIN PHOU"/>
    <property type="match status" value="1"/>
</dbReference>
<dbReference type="GO" id="GO:0045936">
    <property type="term" value="P:negative regulation of phosphate metabolic process"/>
    <property type="evidence" value="ECO:0007669"/>
    <property type="project" value="InterPro"/>
</dbReference>
<dbReference type="PIRSF" id="PIRSF003107">
    <property type="entry name" value="PhoU"/>
    <property type="match status" value="1"/>
</dbReference>
<evidence type="ECO:0000313" key="10">
    <source>
        <dbReference type="EMBL" id="RFF32873.1"/>
    </source>
</evidence>
<comment type="subcellular location">
    <subcellularLocation>
        <location evidence="1 8">Cytoplasm</location>
    </subcellularLocation>
</comment>
<comment type="caution">
    <text evidence="10">The sequence shown here is derived from an EMBL/GenBank/DDBJ whole genome shotgun (WGS) entry which is preliminary data.</text>
</comment>
<name>A0A3E1KCW1_9GAMM</name>
<gene>
    <name evidence="10" type="primary">phoU</name>
    <name evidence="10" type="ORF">DZC52_00635</name>
</gene>
<dbReference type="InterPro" id="IPR028366">
    <property type="entry name" value="PhoU"/>
</dbReference>
<dbReference type="AlphaFoldDB" id="A0A3E1KCW1"/>
<dbReference type="GO" id="GO:0005737">
    <property type="term" value="C:cytoplasm"/>
    <property type="evidence" value="ECO:0007669"/>
    <property type="project" value="UniProtKB-SubCell"/>
</dbReference>
<evidence type="ECO:0000256" key="5">
    <source>
        <dbReference type="ARBA" id="ARBA00022490"/>
    </source>
</evidence>
<feature type="domain" description="PhoU" evidence="9">
    <location>
        <begin position="130"/>
        <end position="214"/>
    </location>
</feature>
<dbReference type="InterPro" id="IPR026022">
    <property type="entry name" value="PhoU_dom"/>
</dbReference>
<reference evidence="10 11" key="1">
    <citation type="submission" date="2018-08" db="EMBL/GenBank/DDBJ databases">
        <title>Wenzhouxiangella salilacus sp. nov., a novel bacterium isolated from a saline lake in Xinjiang Province, China.</title>
        <authorList>
            <person name="Han S."/>
        </authorList>
    </citation>
    <scope>NUCLEOTIDE SEQUENCE [LARGE SCALE GENOMIC DNA]</scope>
    <source>
        <strain evidence="10 11">XDB06</strain>
    </source>
</reference>
<dbReference type="Proteomes" id="UP000260351">
    <property type="component" value="Unassembled WGS sequence"/>
</dbReference>
<keyword evidence="5 8" id="KW-0963">Cytoplasm</keyword>
<comment type="function">
    <text evidence="7 8">Plays a role in the regulation of phosphate uptake.</text>
</comment>
<dbReference type="NCBIfam" id="TIGR02135">
    <property type="entry name" value="phoU_full"/>
    <property type="match status" value="1"/>
</dbReference>
<keyword evidence="6 8" id="KW-0592">Phosphate transport</keyword>
<dbReference type="InterPro" id="IPR038078">
    <property type="entry name" value="PhoU-like_sf"/>
</dbReference>
<comment type="subunit">
    <text evidence="3 8">Homodimer.</text>
</comment>
<evidence type="ECO:0000256" key="1">
    <source>
        <dbReference type="ARBA" id="ARBA00004496"/>
    </source>
</evidence>
<dbReference type="SUPFAM" id="SSF109755">
    <property type="entry name" value="PhoU-like"/>
    <property type="match status" value="1"/>
</dbReference>
<evidence type="ECO:0000256" key="4">
    <source>
        <dbReference type="ARBA" id="ARBA00022448"/>
    </source>
</evidence>
<evidence type="ECO:0000256" key="3">
    <source>
        <dbReference type="ARBA" id="ARBA00011738"/>
    </source>
</evidence>
<dbReference type="PANTHER" id="PTHR42930:SF3">
    <property type="entry name" value="PHOSPHATE-SPECIFIC TRANSPORT SYSTEM ACCESSORY PROTEIN PHOU"/>
    <property type="match status" value="1"/>
</dbReference>
<dbReference type="FunFam" id="1.20.58.220:FF:000004">
    <property type="entry name" value="Phosphate-specific transport system accessory protein PhoU"/>
    <property type="match status" value="1"/>
</dbReference>
<evidence type="ECO:0000313" key="11">
    <source>
        <dbReference type="Proteomes" id="UP000260351"/>
    </source>
</evidence>
<dbReference type="Pfam" id="PF01895">
    <property type="entry name" value="PhoU"/>
    <property type="match status" value="2"/>
</dbReference>
<dbReference type="GO" id="GO:0030643">
    <property type="term" value="P:intracellular phosphate ion homeostasis"/>
    <property type="evidence" value="ECO:0007669"/>
    <property type="project" value="InterPro"/>
</dbReference>
<keyword evidence="11" id="KW-1185">Reference proteome</keyword>
<feature type="domain" description="PhoU" evidence="9">
    <location>
        <begin position="26"/>
        <end position="112"/>
    </location>
</feature>
<evidence type="ECO:0000256" key="2">
    <source>
        <dbReference type="ARBA" id="ARBA00008107"/>
    </source>
</evidence>
<organism evidence="10 11">
    <name type="scientific">Wenzhouxiangella sediminis</name>
    <dbReference type="NCBI Taxonomy" id="1792836"/>
    <lineage>
        <taxon>Bacteria</taxon>
        <taxon>Pseudomonadati</taxon>
        <taxon>Pseudomonadota</taxon>
        <taxon>Gammaproteobacteria</taxon>
        <taxon>Chromatiales</taxon>
        <taxon>Wenzhouxiangellaceae</taxon>
        <taxon>Wenzhouxiangella</taxon>
    </lineage>
</organism>
<comment type="similarity">
    <text evidence="2 8">Belongs to the PhoU family.</text>
</comment>
<accession>A0A3E1KCW1</accession>
<keyword evidence="4 8" id="KW-0813">Transport</keyword>
<dbReference type="RefSeq" id="WP_116649187.1">
    <property type="nucleotide sequence ID" value="NZ_QUZK01000003.1"/>
</dbReference>
<proteinExistence type="inferred from homology"/>
<evidence type="ECO:0000259" key="9">
    <source>
        <dbReference type="Pfam" id="PF01895"/>
    </source>
</evidence>
<evidence type="ECO:0000256" key="8">
    <source>
        <dbReference type="PIRNR" id="PIRNR003107"/>
    </source>
</evidence>